<dbReference type="AlphaFoldDB" id="A0A2A2LIU3"/>
<accession>A0A2A2LIU3</accession>
<protein>
    <submittedName>
        <fullName evidence="2">Uncharacterized protein</fullName>
    </submittedName>
</protein>
<proteinExistence type="predicted"/>
<evidence type="ECO:0000313" key="3">
    <source>
        <dbReference type="Proteomes" id="UP000218231"/>
    </source>
</evidence>
<comment type="caution">
    <text evidence="2">The sequence shown here is derived from an EMBL/GenBank/DDBJ whole genome shotgun (WGS) entry which is preliminary data.</text>
</comment>
<keyword evidence="3" id="KW-1185">Reference proteome</keyword>
<keyword evidence="1" id="KW-1133">Transmembrane helix</keyword>
<feature type="transmembrane region" description="Helical" evidence="1">
    <location>
        <begin position="64"/>
        <end position="89"/>
    </location>
</feature>
<reference evidence="2 3" key="1">
    <citation type="journal article" date="2017" name="Curr. Biol.">
        <title>Genome architecture and evolution of a unichromosomal asexual nematode.</title>
        <authorList>
            <person name="Fradin H."/>
            <person name="Zegar C."/>
            <person name="Gutwein M."/>
            <person name="Lucas J."/>
            <person name="Kovtun M."/>
            <person name="Corcoran D."/>
            <person name="Baugh L.R."/>
            <person name="Kiontke K."/>
            <person name="Gunsalus K."/>
            <person name="Fitch D.H."/>
            <person name="Piano F."/>
        </authorList>
    </citation>
    <scope>NUCLEOTIDE SEQUENCE [LARGE SCALE GENOMIC DNA]</scope>
    <source>
        <strain evidence="2">PF1309</strain>
    </source>
</reference>
<feature type="transmembrane region" description="Helical" evidence="1">
    <location>
        <begin position="20"/>
        <end position="38"/>
    </location>
</feature>
<feature type="transmembrane region" description="Helical" evidence="1">
    <location>
        <begin position="121"/>
        <end position="143"/>
    </location>
</feature>
<evidence type="ECO:0000256" key="1">
    <source>
        <dbReference type="SAM" id="Phobius"/>
    </source>
</evidence>
<dbReference type="EMBL" id="LIAE01006699">
    <property type="protein sequence ID" value="PAV86163.1"/>
    <property type="molecule type" value="Genomic_DNA"/>
</dbReference>
<sequence length="216" mass="24354">MRIKYRSTDTAACSDGVNFAMAGAAAISAVWGFSAIKYRMKLARIQQKQDSPQIKKLVGETEEWTCVLSLMHFLSLAVYLCFSAAALLVTVQNDRSINSWVGWQEESTNLDPDRSTQARNVLIAVFTIINLLHAVFISMFIYLRITFFNFQVRLPDWQSSDIKVIVRIAGVQIVASIWSVDHLSAHSNLPLRLAHRNQTCNSFIKSILLSIPFQTL</sequence>
<evidence type="ECO:0000313" key="2">
    <source>
        <dbReference type="EMBL" id="PAV86163.1"/>
    </source>
</evidence>
<organism evidence="2 3">
    <name type="scientific">Diploscapter pachys</name>
    <dbReference type="NCBI Taxonomy" id="2018661"/>
    <lineage>
        <taxon>Eukaryota</taxon>
        <taxon>Metazoa</taxon>
        <taxon>Ecdysozoa</taxon>
        <taxon>Nematoda</taxon>
        <taxon>Chromadorea</taxon>
        <taxon>Rhabditida</taxon>
        <taxon>Rhabditina</taxon>
        <taxon>Rhabditomorpha</taxon>
        <taxon>Rhabditoidea</taxon>
        <taxon>Rhabditidae</taxon>
        <taxon>Diploscapter</taxon>
    </lineage>
</organism>
<dbReference type="Proteomes" id="UP000218231">
    <property type="component" value="Unassembled WGS sequence"/>
</dbReference>
<keyword evidence="1" id="KW-0472">Membrane</keyword>
<gene>
    <name evidence="2" type="ORF">WR25_02651</name>
</gene>
<keyword evidence="1" id="KW-0812">Transmembrane</keyword>
<name>A0A2A2LIU3_9BILA</name>